<dbReference type="GeneID" id="119746073"/>
<dbReference type="SUPFAM" id="SSF53448">
    <property type="entry name" value="Nucleotide-diphospho-sugar transferases"/>
    <property type="match status" value="1"/>
</dbReference>
<dbReference type="PANTHER" id="PTHR12270:SF52">
    <property type="entry name" value="GLYCOSYLTRANSFERASE-LIKE PROTEIN GNT13-RELATED"/>
    <property type="match status" value="1"/>
</dbReference>
<dbReference type="EnsemblMetazoa" id="XM_038222860.1">
    <property type="protein sequence ID" value="XP_038078788.1"/>
    <property type="gene ID" value="LOC119746073"/>
</dbReference>
<organism evidence="8 9">
    <name type="scientific">Patiria miniata</name>
    <name type="common">Bat star</name>
    <name type="synonym">Asterina miniata</name>
    <dbReference type="NCBI Taxonomy" id="46514"/>
    <lineage>
        <taxon>Eukaryota</taxon>
        <taxon>Metazoa</taxon>
        <taxon>Echinodermata</taxon>
        <taxon>Eleutherozoa</taxon>
        <taxon>Asterozoa</taxon>
        <taxon>Asteroidea</taxon>
        <taxon>Valvatacea</taxon>
        <taxon>Valvatida</taxon>
        <taxon>Asterinidae</taxon>
        <taxon>Patiria</taxon>
    </lineage>
</organism>
<keyword evidence="5 7" id="KW-0472">Membrane</keyword>
<dbReference type="GO" id="GO:0035269">
    <property type="term" value="P:protein O-linked glycosylation via mannose"/>
    <property type="evidence" value="ECO:0007669"/>
    <property type="project" value="TreeGrafter"/>
</dbReference>
<keyword evidence="4 7" id="KW-1133">Transmembrane helix</keyword>
<dbReference type="GO" id="GO:0016020">
    <property type="term" value="C:membrane"/>
    <property type="evidence" value="ECO:0007669"/>
    <property type="project" value="UniProtKB-SubCell"/>
</dbReference>
<evidence type="ECO:0000256" key="4">
    <source>
        <dbReference type="ARBA" id="ARBA00022989"/>
    </source>
</evidence>
<comment type="subcellular location">
    <subcellularLocation>
        <location evidence="1">Membrane</location>
        <topology evidence="1">Single-pass type II membrane protein</topology>
    </subcellularLocation>
</comment>
<keyword evidence="2 7" id="KW-0812">Transmembrane</keyword>
<dbReference type="PANTHER" id="PTHR12270">
    <property type="entry name" value="GLYCOSYLTRANSFERASE-RELATED"/>
    <property type="match status" value="1"/>
</dbReference>
<evidence type="ECO:0000313" key="8">
    <source>
        <dbReference type="EnsemblMetazoa" id="XP_038078788.1"/>
    </source>
</evidence>
<sequence length="606" mass="69618">MAACMQMKRKIYRCIHRLCLFNIAFFVWIFFMISLFSLMVTYISFVFYLDDDERTRDKNLENDMDFPVADGVDEVLLLQEGIVPGEDAQTFASGNLISSHIIDSSAVEIAGWWMPQVRWNPEIDCSLPDQPGTCGKVLSVKCKPDSVRAIYQFLPINQDKPIDGIYFHAKSAASKLTKDKQVASDATYSAIALLRYKDGASDRIRLDFPAGTHPYLSAEVDKIFPVDKVLQSVTVMLCCHGYQGSIKFMDVIVRPILEDHSQVMVTKNYIQKCPEYCRSSKTSSRFDFDVEQFLTDGTQLTEGSQPLTLVTQVSLDRIDLLESALEHWQGPISVALFIPTKSSKTDNDHGWKRLYIKKKLRNSHLQGRCNMVVVFAKTSEDEYPVNYLRNLAIRQAKTKYIFLLDADFVPAPDFQSSFQTSLAMIERTPQFNKTAFVVPVFEYAQEFIKDFPVDQPKNKQDLKDKLFSDGAIISPFMISTAPEAHRPTDYRSWYSATRPYKVSTYQDKYEPYLILRNTENLPLFDERFTGYGMNKVTYAMELHASGYEYMVLPNVWAVHVPHRESSAKIRFLLDPLYRLNNRADRFEFVSDLMRRHNLGGCKADQH</sequence>
<dbReference type="RefSeq" id="XP_038078788.1">
    <property type="nucleotide sequence ID" value="XM_038222860.1"/>
</dbReference>
<dbReference type="GO" id="GO:0015020">
    <property type="term" value="F:glucuronosyltransferase activity"/>
    <property type="evidence" value="ECO:0007669"/>
    <property type="project" value="TreeGrafter"/>
</dbReference>
<dbReference type="InterPro" id="IPR051292">
    <property type="entry name" value="Xyl/GlcA_transferase"/>
</dbReference>
<evidence type="ECO:0000256" key="2">
    <source>
        <dbReference type="ARBA" id="ARBA00022692"/>
    </source>
</evidence>
<name>A0A914BR65_PATMI</name>
<dbReference type="InterPro" id="IPR029044">
    <property type="entry name" value="Nucleotide-diphossugar_trans"/>
</dbReference>
<reference evidence="8" key="1">
    <citation type="submission" date="2022-11" db="UniProtKB">
        <authorList>
            <consortium name="EnsemblMetazoa"/>
        </authorList>
    </citation>
    <scope>IDENTIFICATION</scope>
</reference>
<dbReference type="GO" id="GO:0042285">
    <property type="term" value="F:xylosyltransferase activity"/>
    <property type="evidence" value="ECO:0007669"/>
    <property type="project" value="TreeGrafter"/>
</dbReference>
<dbReference type="AlphaFoldDB" id="A0A914BR65"/>
<accession>A0A914BR65</accession>
<dbReference type="Gene3D" id="3.90.550.10">
    <property type="entry name" value="Spore Coat Polysaccharide Biosynthesis Protein SpsA, Chain A"/>
    <property type="match status" value="1"/>
</dbReference>
<proteinExistence type="predicted"/>
<keyword evidence="9" id="KW-1185">Reference proteome</keyword>
<evidence type="ECO:0000256" key="1">
    <source>
        <dbReference type="ARBA" id="ARBA00004606"/>
    </source>
</evidence>
<feature type="transmembrane region" description="Helical" evidence="7">
    <location>
        <begin position="20"/>
        <end position="49"/>
    </location>
</feature>
<evidence type="ECO:0000256" key="3">
    <source>
        <dbReference type="ARBA" id="ARBA00022968"/>
    </source>
</evidence>
<dbReference type="OrthoDB" id="411524at2759"/>
<dbReference type="OMA" id="LVHVPHK"/>
<evidence type="ECO:0000313" key="9">
    <source>
        <dbReference type="Proteomes" id="UP000887568"/>
    </source>
</evidence>
<evidence type="ECO:0000256" key="5">
    <source>
        <dbReference type="ARBA" id="ARBA00023136"/>
    </source>
</evidence>
<protein>
    <submittedName>
        <fullName evidence="8">Uncharacterized protein</fullName>
    </submittedName>
</protein>
<evidence type="ECO:0000256" key="7">
    <source>
        <dbReference type="SAM" id="Phobius"/>
    </source>
</evidence>
<keyword evidence="6" id="KW-0325">Glycoprotein</keyword>
<evidence type="ECO:0000256" key="6">
    <source>
        <dbReference type="ARBA" id="ARBA00023180"/>
    </source>
</evidence>
<dbReference type="Pfam" id="PF13896">
    <property type="entry name" value="Glyco_transf_49"/>
    <property type="match status" value="2"/>
</dbReference>
<dbReference type="Proteomes" id="UP000887568">
    <property type="component" value="Unplaced"/>
</dbReference>
<keyword evidence="3" id="KW-0735">Signal-anchor</keyword>